<evidence type="ECO:0000256" key="14">
    <source>
        <dbReference type="RuleBase" id="RU000461"/>
    </source>
</evidence>
<evidence type="ECO:0000256" key="7">
    <source>
        <dbReference type="ARBA" id="ARBA00022824"/>
    </source>
</evidence>
<feature type="binding site" description="axial binding residue" evidence="13">
    <location>
        <position position="410"/>
    </location>
    <ligand>
        <name>heme</name>
        <dbReference type="ChEBI" id="CHEBI:30413"/>
    </ligand>
    <ligandPart>
        <name>Fe</name>
        <dbReference type="ChEBI" id="CHEBI:18248"/>
    </ligandPart>
</feature>
<evidence type="ECO:0000256" key="4">
    <source>
        <dbReference type="ARBA" id="ARBA00010617"/>
    </source>
</evidence>
<keyword evidence="11 14" id="KW-0503">Monooxygenase</keyword>
<evidence type="ECO:0000256" key="6">
    <source>
        <dbReference type="ARBA" id="ARBA00022723"/>
    </source>
</evidence>
<feature type="region of interest" description="Disordered" evidence="15">
    <location>
        <begin position="203"/>
        <end position="227"/>
    </location>
</feature>
<evidence type="ECO:0000256" key="10">
    <source>
        <dbReference type="ARBA" id="ARBA00023004"/>
    </source>
</evidence>
<keyword evidence="9 14" id="KW-0560">Oxidoreductase</keyword>
<keyword evidence="5 13" id="KW-0349">Heme</keyword>
<dbReference type="GO" id="GO:0016705">
    <property type="term" value="F:oxidoreductase activity, acting on paired donors, with incorporation or reduction of molecular oxygen"/>
    <property type="evidence" value="ECO:0007669"/>
    <property type="project" value="InterPro"/>
</dbReference>
<dbReference type="GO" id="GO:0005789">
    <property type="term" value="C:endoplasmic reticulum membrane"/>
    <property type="evidence" value="ECO:0007669"/>
    <property type="project" value="UniProtKB-SubCell"/>
</dbReference>
<evidence type="ECO:0000313" key="17">
    <source>
        <dbReference type="Proteomes" id="UP000759131"/>
    </source>
</evidence>
<dbReference type="InterPro" id="IPR002401">
    <property type="entry name" value="Cyt_P450_E_grp-I"/>
</dbReference>
<dbReference type="Pfam" id="PF00067">
    <property type="entry name" value="p450"/>
    <property type="match status" value="1"/>
</dbReference>
<comment type="subcellular location">
    <subcellularLocation>
        <location evidence="3">Endoplasmic reticulum membrane</location>
        <topology evidence="3">Peripheral membrane protein</topology>
    </subcellularLocation>
    <subcellularLocation>
        <location evidence="2">Microsome membrane</location>
        <topology evidence="2">Peripheral membrane protein</topology>
    </subcellularLocation>
</comment>
<reference evidence="16" key="1">
    <citation type="submission" date="2020-11" db="EMBL/GenBank/DDBJ databases">
        <authorList>
            <person name="Tran Van P."/>
        </authorList>
    </citation>
    <scope>NUCLEOTIDE SEQUENCE</scope>
</reference>
<evidence type="ECO:0000256" key="5">
    <source>
        <dbReference type="ARBA" id="ARBA00022617"/>
    </source>
</evidence>
<evidence type="ECO:0000313" key="16">
    <source>
        <dbReference type="EMBL" id="CAD7641096.1"/>
    </source>
</evidence>
<evidence type="ECO:0000256" key="8">
    <source>
        <dbReference type="ARBA" id="ARBA00022848"/>
    </source>
</evidence>
<evidence type="ECO:0000256" key="1">
    <source>
        <dbReference type="ARBA" id="ARBA00001971"/>
    </source>
</evidence>
<proteinExistence type="inferred from homology"/>
<evidence type="ECO:0008006" key="18">
    <source>
        <dbReference type="Google" id="ProtNLM"/>
    </source>
</evidence>
<keyword evidence="17" id="KW-1185">Reference proteome</keyword>
<dbReference type="PRINTS" id="PR00385">
    <property type="entry name" value="P450"/>
</dbReference>
<dbReference type="GO" id="GO:0020037">
    <property type="term" value="F:heme binding"/>
    <property type="evidence" value="ECO:0007669"/>
    <property type="project" value="InterPro"/>
</dbReference>
<keyword evidence="7" id="KW-0256">Endoplasmic reticulum</keyword>
<evidence type="ECO:0000256" key="3">
    <source>
        <dbReference type="ARBA" id="ARBA00004406"/>
    </source>
</evidence>
<dbReference type="SUPFAM" id="SSF48264">
    <property type="entry name" value="Cytochrome P450"/>
    <property type="match status" value="1"/>
</dbReference>
<dbReference type="InterPro" id="IPR050476">
    <property type="entry name" value="Insect_CytP450_Detox"/>
</dbReference>
<dbReference type="EMBL" id="CAJPIZ010024707">
    <property type="protein sequence ID" value="CAG2118552.1"/>
    <property type="molecule type" value="Genomic_DNA"/>
</dbReference>
<dbReference type="AlphaFoldDB" id="A0A7R9QCT5"/>
<dbReference type="PRINTS" id="PR00463">
    <property type="entry name" value="EP450I"/>
</dbReference>
<sequence>MVSEPVLIKQILVKEFYKFRNRPKPVDRPHDSGEILFDARDDHWKRIRAIASPAFTSGKLRRMYPLIDECCRDFLAALDRDVVSATSGHLEVDIKRVMSAFTMDVIASTSFATKTNTYSDPNNPFITTVKGIIDKNRWQILLDTVLPTFMTQNPVYKPRTSDGTSGFAFIIDVSRRLISERKKSGHKRHDLLQLLIDAEKEADNSSSNETVKSGPKSTATTDAVDTGGHHVNKGVDELMAEKQALSGVAAKRLTEAEIVAQCLLFFIVGYETTATTLSYCTYELALNPDIQDMLVAETAEAVDEDTGDIDYETLCRLPYLDAVISETLRHYPTSLRLEREAMDEVVLSTGGSDLKCDKGVVVNIPVYAIHHDPDHYPDPFAFKPDRFLAHNRHHIKPYTYLPFGAGPRNCIAIRFALLEAKLAMVKLVNQFRFYRVPDTDVPATFYPGRNVITAQRLILGVEKR</sequence>
<dbReference type="OrthoDB" id="6428965at2759"/>
<dbReference type="CDD" id="cd11055">
    <property type="entry name" value="CYP3A-like"/>
    <property type="match status" value="1"/>
</dbReference>
<protein>
    <recommendedName>
        <fullName evidence="18">Cytochrome P450</fullName>
    </recommendedName>
</protein>
<accession>A0A7R9QCT5</accession>
<comment type="similarity">
    <text evidence="4 14">Belongs to the cytochrome P450 family.</text>
</comment>
<dbReference type="InterPro" id="IPR001128">
    <property type="entry name" value="Cyt_P450"/>
</dbReference>
<evidence type="ECO:0000256" key="12">
    <source>
        <dbReference type="ARBA" id="ARBA00023136"/>
    </source>
</evidence>
<keyword evidence="6 13" id="KW-0479">Metal-binding</keyword>
<dbReference type="Proteomes" id="UP000759131">
    <property type="component" value="Unassembled WGS sequence"/>
</dbReference>
<evidence type="ECO:0000256" key="13">
    <source>
        <dbReference type="PIRSR" id="PIRSR602401-1"/>
    </source>
</evidence>
<evidence type="ECO:0000256" key="11">
    <source>
        <dbReference type="ARBA" id="ARBA00023033"/>
    </source>
</evidence>
<evidence type="ECO:0000256" key="9">
    <source>
        <dbReference type="ARBA" id="ARBA00023002"/>
    </source>
</evidence>
<keyword evidence="8" id="KW-0492">Microsome</keyword>
<evidence type="ECO:0000256" key="2">
    <source>
        <dbReference type="ARBA" id="ARBA00004174"/>
    </source>
</evidence>
<dbReference type="PANTHER" id="PTHR24292">
    <property type="entry name" value="CYTOCHROME P450"/>
    <property type="match status" value="1"/>
</dbReference>
<gene>
    <name evidence="16" type="ORF">OSB1V03_LOCUS18503</name>
</gene>
<keyword evidence="12" id="KW-0472">Membrane</keyword>
<dbReference type="Gene3D" id="1.10.630.10">
    <property type="entry name" value="Cytochrome P450"/>
    <property type="match status" value="1"/>
</dbReference>
<comment type="cofactor">
    <cofactor evidence="1 13">
        <name>heme</name>
        <dbReference type="ChEBI" id="CHEBI:30413"/>
    </cofactor>
</comment>
<evidence type="ECO:0000256" key="15">
    <source>
        <dbReference type="SAM" id="MobiDB-lite"/>
    </source>
</evidence>
<dbReference type="PANTHER" id="PTHR24292:SF54">
    <property type="entry name" value="CYP9F3-RELATED"/>
    <property type="match status" value="1"/>
</dbReference>
<dbReference type="InterPro" id="IPR036396">
    <property type="entry name" value="Cyt_P450_sf"/>
</dbReference>
<dbReference type="InterPro" id="IPR017972">
    <property type="entry name" value="Cyt_P450_CS"/>
</dbReference>
<name>A0A7R9QCT5_9ACAR</name>
<organism evidence="16">
    <name type="scientific">Medioppia subpectinata</name>
    <dbReference type="NCBI Taxonomy" id="1979941"/>
    <lineage>
        <taxon>Eukaryota</taxon>
        <taxon>Metazoa</taxon>
        <taxon>Ecdysozoa</taxon>
        <taxon>Arthropoda</taxon>
        <taxon>Chelicerata</taxon>
        <taxon>Arachnida</taxon>
        <taxon>Acari</taxon>
        <taxon>Acariformes</taxon>
        <taxon>Sarcoptiformes</taxon>
        <taxon>Oribatida</taxon>
        <taxon>Brachypylina</taxon>
        <taxon>Oppioidea</taxon>
        <taxon>Oppiidae</taxon>
        <taxon>Medioppia</taxon>
    </lineage>
</organism>
<feature type="compositionally biased region" description="Polar residues" evidence="15">
    <location>
        <begin position="204"/>
        <end position="223"/>
    </location>
</feature>
<keyword evidence="10 13" id="KW-0408">Iron</keyword>
<dbReference type="EMBL" id="OC879282">
    <property type="protein sequence ID" value="CAD7641096.1"/>
    <property type="molecule type" value="Genomic_DNA"/>
</dbReference>
<dbReference type="GO" id="GO:0004497">
    <property type="term" value="F:monooxygenase activity"/>
    <property type="evidence" value="ECO:0007669"/>
    <property type="project" value="UniProtKB-KW"/>
</dbReference>
<dbReference type="PROSITE" id="PS00086">
    <property type="entry name" value="CYTOCHROME_P450"/>
    <property type="match status" value="1"/>
</dbReference>
<dbReference type="GO" id="GO:0005506">
    <property type="term" value="F:iron ion binding"/>
    <property type="evidence" value="ECO:0007669"/>
    <property type="project" value="InterPro"/>
</dbReference>